<name>A0A371JGA8_9FIRM</name>
<keyword evidence="2 4" id="KW-0808">Transferase</keyword>
<accession>A0A371JGA8</accession>
<evidence type="ECO:0000313" key="5">
    <source>
        <dbReference type="Proteomes" id="UP000216411"/>
    </source>
</evidence>
<dbReference type="EMBL" id="NOKA02000010">
    <property type="protein sequence ID" value="RDY31779.1"/>
    <property type="molecule type" value="Genomic_DNA"/>
</dbReference>
<gene>
    <name evidence="4" type="ORF">CG710_008015</name>
</gene>
<evidence type="ECO:0000259" key="3">
    <source>
        <dbReference type="Pfam" id="PF00535"/>
    </source>
</evidence>
<evidence type="ECO:0000256" key="2">
    <source>
        <dbReference type="ARBA" id="ARBA00022679"/>
    </source>
</evidence>
<dbReference type="GO" id="GO:0016757">
    <property type="term" value="F:glycosyltransferase activity"/>
    <property type="evidence" value="ECO:0007669"/>
    <property type="project" value="UniProtKB-KW"/>
</dbReference>
<dbReference type="Pfam" id="PF00535">
    <property type="entry name" value="Glycos_transf_2"/>
    <property type="match status" value="1"/>
</dbReference>
<evidence type="ECO:0000256" key="1">
    <source>
        <dbReference type="ARBA" id="ARBA00022676"/>
    </source>
</evidence>
<dbReference type="Gene3D" id="3.90.550.10">
    <property type="entry name" value="Spore Coat Polysaccharide Biosynthesis Protein SpsA, Chain A"/>
    <property type="match status" value="1"/>
</dbReference>
<feature type="domain" description="Glycosyltransferase 2-like" evidence="3">
    <location>
        <begin position="27"/>
        <end position="193"/>
    </location>
</feature>
<dbReference type="PANTHER" id="PTHR22916:SF51">
    <property type="entry name" value="GLYCOSYLTRANSFERASE EPSH-RELATED"/>
    <property type="match status" value="1"/>
</dbReference>
<dbReference type="InterPro" id="IPR001173">
    <property type="entry name" value="Glyco_trans_2-like"/>
</dbReference>
<dbReference type="Proteomes" id="UP000216411">
    <property type="component" value="Unassembled WGS sequence"/>
</dbReference>
<comment type="caution">
    <text evidence="4">The sequence shown here is derived from an EMBL/GenBank/DDBJ whole genome shotgun (WGS) entry which is preliminary data.</text>
</comment>
<keyword evidence="5" id="KW-1185">Reference proteome</keyword>
<evidence type="ECO:0000313" key="4">
    <source>
        <dbReference type="EMBL" id="RDY31779.1"/>
    </source>
</evidence>
<keyword evidence="1" id="KW-0328">Glycosyltransferase</keyword>
<dbReference type="OrthoDB" id="1640114at2"/>
<dbReference type="CDD" id="cd00761">
    <property type="entry name" value="Glyco_tranf_GTA_type"/>
    <property type="match status" value="1"/>
</dbReference>
<reference evidence="4 5" key="1">
    <citation type="journal article" date="2017" name="Genome Announc.">
        <title>Draft Genome Sequence of a Sporulating and Motile Strain of Lachnotalea glycerini Isolated from Water in Quebec City, Canada.</title>
        <authorList>
            <person name="Maheux A.F."/>
            <person name="Boudreau D.K."/>
            <person name="Berube E."/>
            <person name="Boissinot M."/>
            <person name="Raymond F."/>
            <person name="Brodeur S."/>
            <person name="Corbeil J."/>
            <person name="Isabel S."/>
            <person name="Omar R.F."/>
            <person name="Bergeron M.G."/>
        </authorList>
    </citation>
    <scope>NUCLEOTIDE SEQUENCE [LARGE SCALE GENOMIC DNA]</scope>
    <source>
        <strain evidence="4 5">CCRI-19302</strain>
    </source>
</reference>
<organism evidence="4 5">
    <name type="scientific">Lachnotalea glycerini</name>
    <dbReference type="NCBI Taxonomy" id="1763509"/>
    <lineage>
        <taxon>Bacteria</taxon>
        <taxon>Bacillati</taxon>
        <taxon>Bacillota</taxon>
        <taxon>Clostridia</taxon>
        <taxon>Lachnospirales</taxon>
        <taxon>Lachnospiraceae</taxon>
        <taxon>Lachnotalea</taxon>
    </lineage>
</organism>
<sequence>MFYKSIIRVKDKNDISERMIAMNELISVIVPVYKVEQYIRRCVDSIINQSYSDLEIILVDDESPDGCPEICEEYSQRDERIKVIHQKNKGLSGARNAGIDLARGEYIAFVDSDDFLAMDFIQILYQAIKKSNSDIAMCKYEYVKGDYLTQSHKAGESYVYTGVQMIEKMYSPDGAFFVVAWNKIYKKDLFDQVRYPNGRIHEDEATTHRLYYAAKQAVFVDWFLYGYFVGGESITRKKFNRNRLDWAWSVEQRLNFLEEKGLNEILPIAIRSYADGVIDLFFQCKNGLPDSKKEQQMLREKVRDAARRNRQYGTFPMKTRIGYTLFYRCPMIYQKLLQSCSAPVLKEKVMEHYDKE</sequence>
<protein>
    <submittedName>
        <fullName evidence="4">Glycosyltransferase family 2 protein</fullName>
    </submittedName>
</protein>
<dbReference type="AlphaFoldDB" id="A0A371JGA8"/>
<dbReference type="SUPFAM" id="SSF53448">
    <property type="entry name" value="Nucleotide-diphospho-sugar transferases"/>
    <property type="match status" value="1"/>
</dbReference>
<dbReference type="InterPro" id="IPR029044">
    <property type="entry name" value="Nucleotide-diphossugar_trans"/>
</dbReference>
<dbReference type="PANTHER" id="PTHR22916">
    <property type="entry name" value="GLYCOSYLTRANSFERASE"/>
    <property type="match status" value="1"/>
</dbReference>
<proteinExistence type="predicted"/>